<organism evidence="2 3">
    <name type="scientific">Blastococcus mobilis</name>
    <dbReference type="NCBI Taxonomy" id="1938746"/>
    <lineage>
        <taxon>Bacteria</taxon>
        <taxon>Bacillati</taxon>
        <taxon>Actinomycetota</taxon>
        <taxon>Actinomycetes</taxon>
        <taxon>Geodermatophilales</taxon>
        <taxon>Geodermatophilaceae</taxon>
        <taxon>Blastococcus</taxon>
    </lineage>
</organism>
<keyword evidence="1" id="KW-1133">Transmembrane helix</keyword>
<proteinExistence type="predicted"/>
<dbReference type="AlphaFoldDB" id="A0A238VFR7"/>
<gene>
    <name evidence="2" type="ORF">SAMN06272737_103107</name>
</gene>
<accession>A0A238VFR7</accession>
<keyword evidence="1" id="KW-0812">Transmembrane</keyword>
<feature type="transmembrane region" description="Helical" evidence="1">
    <location>
        <begin position="24"/>
        <end position="41"/>
    </location>
</feature>
<evidence type="ECO:0000313" key="3">
    <source>
        <dbReference type="Proteomes" id="UP000198403"/>
    </source>
</evidence>
<keyword evidence="1" id="KW-0472">Membrane</keyword>
<evidence type="ECO:0000256" key="1">
    <source>
        <dbReference type="SAM" id="Phobius"/>
    </source>
</evidence>
<protein>
    <submittedName>
        <fullName evidence="2">Uncharacterized protein</fullName>
    </submittedName>
</protein>
<feature type="transmembrane region" description="Helical" evidence="1">
    <location>
        <begin position="47"/>
        <end position="68"/>
    </location>
</feature>
<evidence type="ECO:0000313" key="2">
    <source>
        <dbReference type="EMBL" id="SNR33235.1"/>
    </source>
</evidence>
<dbReference type="RefSeq" id="WP_089335251.1">
    <property type="nucleotide sequence ID" value="NZ_FZNO01000003.1"/>
</dbReference>
<dbReference type="Proteomes" id="UP000198403">
    <property type="component" value="Unassembled WGS sequence"/>
</dbReference>
<name>A0A238VFR7_9ACTN</name>
<keyword evidence="3" id="KW-1185">Reference proteome</keyword>
<dbReference type="EMBL" id="FZNO01000003">
    <property type="protein sequence ID" value="SNR33235.1"/>
    <property type="molecule type" value="Genomic_DNA"/>
</dbReference>
<reference evidence="2 3" key="1">
    <citation type="submission" date="2017-06" db="EMBL/GenBank/DDBJ databases">
        <authorList>
            <person name="Kim H.J."/>
            <person name="Triplett B.A."/>
        </authorList>
    </citation>
    <scope>NUCLEOTIDE SEQUENCE [LARGE SCALE GENOMIC DNA]</scope>
    <source>
        <strain evidence="2 3">DSM 44272</strain>
    </source>
</reference>
<sequence length="77" mass="8251">MSEPGCAQPTGTAAPEVRRAQSTTWVSLVVITVGTAIAVLLDEEANPIGQGLFAVVAALEMMIALLWWRSARRRGTR</sequence>
<dbReference type="OrthoDB" id="9962515at2"/>